<gene>
    <name evidence="3" type="ORF">EDC28_104229</name>
</gene>
<evidence type="ECO:0000313" key="3">
    <source>
        <dbReference type="EMBL" id="ROQ27578.1"/>
    </source>
</evidence>
<comment type="caution">
    <text evidence="3">The sequence shown here is derived from an EMBL/GenBank/DDBJ whole genome shotgun (WGS) entry which is preliminary data.</text>
</comment>
<accession>A0A3N1PIC4</accession>
<proteinExistence type="predicted"/>
<protein>
    <submittedName>
        <fullName evidence="3">Plasmid replication DNA-binding protein KfrA</fullName>
    </submittedName>
</protein>
<dbReference type="STRING" id="584787.GCA_001247655_02673"/>
<sequence length="329" mass="36762">MPVNPLGQQLRANRDNVWKAAQTLVEEGKQPSVNNVRQWLGGGSNSSISRYLQEWHASSQEERSVRLATPLHLQQSLDALFQQMEKDKDAAISSAEAAVNARIAALEQEKSDALAALATAREEQAKQQQALQAGAEREAALGEELAQQQKLLTESQRQLALVRQQVGQWQREAEDNRAQVNHLFHQQQHFQERWQAEASKRQEAFEESRWQWQNAQKKLEDALRDSQEDNRNLSGMVQSLQQQASALPALKAEADDKAQALEQALAEIAALNSELTRKSAAPELAEALGQQQQQLDTLLGEVAFLTEQVRKRQQLKSELEALKTSLGGA</sequence>
<dbReference type="RefSeq" id="WP_123421390.1">
    <property type="nucleotide sequence ID" value="NZ_JBLXEP010000006.1"/>
</dbReference>
<reference evidence="3 4" key="1">
    <citation type="submission" date="2018-11" db="EMBL/GenBank/DDBJ databases">
        <title>Genomic Encyclopedia of Type Strains, Phase IV (KMG-IV): sequencing the most valuable type-strain genomes for metagenomic binning, comparative biology and taxonomic classification.</title>
        <authorList>
            <person name="Goeker M."/>
        </authorList>
    </citation>
    <scope>NUCLEOTIDE SEQUENCE [LARGE SCALE GENOMIC DNA]</scope>
    <source>
        <strain evidence="3 4">DSM 21945</strain>
    </source>
</reference>
<feature type="domain" description="KfrA N-terminal DNA-binding" evidence="2">
    <location>
        <begin position="14"/>
        <end position="123"/>
    </location>
</feature>
<keyword evidence="4" id="KW-1185">Reference proteome</keyword>
<dbReference type="InterPro" id="IPR021104">
    <property type="entry name" value="KfrA_DNA-bd_N"/>
</dbReference>
<dbReference type="Pfam" id="PF11740">
    <property type="entry name" value="KfrA_N"/>
    <property type="match status" value="1"/>
</dbReference>
<dbReference type="GO" id="GO:0003677">
    <property type="term" value="F:DNA binding"/>
    <property type="evidence" value="ECO:0007669"/>
    <property type="project" value="UniProtKB-KW"/>
</dbReference>
<evidence type="ECO:0000259" key="2">
    <source>
        <dbReference type="Pfam" id="PF11740"/>
    </source>
</evidence>
<keyword evidence="3" id="KW-0238">DNA-binding</keyword>
<evidence type="ECO:0000256" key="1">
    <source>
        <dbReference type="SAM" id="Coils"/>
    </source>
</evidence>
<keyword evidence="1" id="KW-0175">Coiled coil</keyword>
<dbReference type="Proteomes" id="UP000268033">
    <property type="component" value="Unassembled WGS sequence"/>
</dbReference>
<organism evidence="3 4">
    <name type="scientific">Gallaecimonas pentaromativorans</name>
    <dbReference type="NCBI Taxonomy" id="584787"/>
    <lineage>
        <taxon>Bacteria</taxon>
        <taxon>Pseudomonadati</taxon>
        <taxon>Pseudomonadota</taxon>
        <taxon>Gammaproteobacteria</taxon>
        <taxon>Enterobacterales</taxon>
        <taxon>Gallaecimonadaceae</taxon>
        <taxon>Gallaecimonas</taxon>
    </lineage>
</organism>
<feature type="coiled-coil region" evidence="1">
    <location>
        <begin position="223"/>
        <end position="325"/>
    </location>
</feature>
<dbReference type="EMBL" id="RJUL01000004">
    <property type="protein sequence ID" value="ROQ27578.1"/>
    <property type="molecule type" value="Genomic_DNA"/>
</dbReference>
<feature type="coiled-coil region" evidence="1">
    <location>
        <begin position="103"/>
        <end position="172"/>
    </location>
</feature>
<name>A0A3N1PIC4_9GAMM</name>
<dbReference type="AlphaFoldDB" id="A0A3N1PIC4"/>
<evidence type="ECO:0000313" key="4">
    <source>
        <dbReference type="Proteomes" id="UP000268033"/>
    </source>
</evidence>